<evidence type="ECO:0000259" key="8">
    <source>
        <dbReference type="PROSITE" id="PS50835"/>
    </source>
</evidence>
<keyword evidence="6" id="KW-0472">Membrane</keyword>
<keyword evidence="9" id="KW-1185">Reference proteome</keyword>
<evidence type="ECO:0000313" key="9">
    <source>
        <dbReference type="Proteomes" id="UP000515164"/>
    </source>
</evidence>
<accession>A0A6P8MHD7</accession>
<dbReference type="AlphaFoldDB" id="A0A6P8MHD7"/>
<keyword evidence="4" id="KW-0732">Signal</keyword>
<evidence type="ECO:0000256" key="4">
    <source>
        <dbReference type="ARBA" id="ARBA00022729"/>
    </source>
</evidence>
<dbReference type="Pfam" id="PF00047">
    <property type="entry name" value="ig"/>
    <property type="match status" value="1"/>
</dbReference>
<dbReference type="KEGG" id="bbif:117210170"/>
<evidence type="ECO:0000256" key="5">
    <source>
        <dbReference type="ARBA" id="ARBA00022989"/>
    </source>
</evidence>
<name>A0A6P8MHD7_9HYME</name>
<protein>
    <submittedName>
        <fullName evidence="10">Uncharacterized protein LOC117210170</fullName>
    </submittedName>
</protein>
<dbReference type="RefSeq" id="XP_033308814.1">
    <property type="nucleotide sequence ID" value="XM_033452923.1"/>
</dbReference>
<organism evidence="9 10">
    <name type="scientific">Bombus bifarius</name>
    <dbReference type="NCBI Taxonomy" id="103933"/>
    <lineage>
        <taxon>Eukaryota</taxon>
        <taxon>Metazoa</taxon>
        <taxon>Ecdysozoa</taxon>
        <taxon>Arthropoda</taxon>
        <taxon>Hexapoda</taxon>
        <taxon>Insecta</taxon>
        <taxon>Pterygota</taxon>
        <taxon>Neoptera</taxon>
        <taxon>Endopterygota</taxon>
        <taxon>Hymenoptera</taxon>
        <taxon>Apocrita</taxon>
        <taxon>Aculeata</taxon>
        <taxon>Apoidea</taxon>
        <taxon>Anthophila</taxon>
        <taxon>Apidae</taxon>
        <taxon>Bombus</taxon>
        <taxon>Pyrobombus</taxon>
    </lineage>
</organism>
<dbReference type="PROSITE" id="PS50835">
    <property type="entry name" value="IG_LIKE"/>
    <property type="match status" value="1"/>
</dbReference>
<comment type="similarity">
    <text evidence="2">Belongs to the FAM187 family.</text>
</comment>
<evidence type="ECO:0000313" key="10">
    <source>
        <dbReference type="RefSeq" id="XP_033308814.1"/>
    </source>
</evidence>
<evidence type="ECO:0000256" key="1">
    <source>
        <dbReference type="ARBA" id="ARBA00004479"/>
    </source>
</evidence>
<dbReference type="GO" id="GO:0016020">
    <property type="term" value="C:membrane"/>
    <property type="evidence" value="ECO:0007669"/>
    <property type="project" value="UniProtKB-SubCell"/>
</dbReference>
<keyword evidence="5" id="KW-1133">Transmembrane helix</keyword>
<dbReference type="PANTHER" id="PTHR32178:SF6">
    <property type="entry name" value="IG-LIKE DOMAIN-CONTAINING PROTEIN"/>
    <property type="match status" value="1"/>
</dbReference>
<gene>
    <name evidence="10" type="primary">LOC117210170</name>
</gene>
<dbReference type="SUPFAM" id="SSF48726">
    <property type="entry name" value="Immunoglobulin"/>
    <property type="match status" value="1"/>
</dbReference>
<dbReference type="InterPro" id="IPR039311">
    <property type="entry name" value="FAM187A/B"/>
</dbReference>
<keyword evidence="3" id="KW-0812">Transmembrane</keyword>
<dbReference type="InterPro" id="IPR036179">
    <property type="entry name" value="Ig-like_dom_sf"/>
</dbReference>
<dbReference type="PANTHER" id="PTHR32178">
    <property type="entry name" value="FAM187"/>
    <property type="match status" value="1"/>
</dbReference>
<dbReference type="Gene3D" id="2.60.40.10">
    <property type="entry name" value="Immunoglobulins"/>
    <property type="match status" value="1"/>
</dbReference>
<reference evidence="10" key="1">
    <citation type="submission" date="2025-08" db="UniProtKB">
        <authorList>
            <consortium name="RefSeq"/>
        </authorList>
    </citation>
    <scope>IDENTIFICATION</scope>
    <source>
        <tissue evidence="10">Muscle</tissue>
    </source>
</reference>
<dbReference type="GeneID" id="117210170"/>
<sequence length="202" mass="23297">MMYPIAFQALEGTLVTLKCQICISPIEIYVSDDVEWYFNNTVSNDTSRLIESDNVFISPEDRSLIIHNIKSEQAGQYWCKFGDTLSIYYYISIDTDLEGVKTVYPTTAPNMPHAIPQNIVSEYNLNIYTTWTKWSLCSNCNVVGKKVRYGYCTVSSRADINKKSIIEEKLLANYKRQSILFFFVLCIIYLKISKCVTFSCRE</sequence>
<evidence type="ECO:0000256" key="2">
    <source>
        <dbReference type="ARBA" id="ARBA00008727"/>
    </source>
</evidence>
<evidence type="ECO:0000256" key="3">
    <source>
        <dbReference type="ARBA" id="ARBA00022692"/>
    </source>
</evidence>
<comment type="subcellular location">
    <subcellularLocation>
        <location evidence="1">Membrane</location>
        <topology evidence="1">Single-pass type I membrane protein</topology>
    </subcellularLocation>
</comment>
<dbReference type="InterPro" id="IPR007110">
    <property type="entry name" value="Ig-like_dom"/>
</dbReference>
<evidence type="ECO:0000256" key="6">
    <source>
        <dbReference type="ARBA" id="ARBA00023136"/>
    </source>
</evidence>
<dbReference type="InterPro" id="IPR013783">
    <property type="entry name" value="Ig-like_fold"/>
</dbReference>
<proteinExistence type="inferred from homology"/>
<evidence type="ECO:0000256" key="7">
    <source>
        <dbReference type="ARBA" id="ARBA00023180"/>
    </source>
</evidence>
<feature type="domain" description="Ig-like" evidence="8">
    <location>
        <begin position="1"/>
        <end position="79"/>
    </location>
</feature>
<keyword evidence="7" id="KW-0325">Glycoprotein</keyword>
<dbReference type="Proteomes" id="UP000515164">
    <property type="component" value="Unplaced"/>
</dbReference>
<dbReference type="InterPro" id="IPR013151">
    <property type="entry name" value="Immunoglobulin_dom"/>
</dbReference>